<accession>A0A819ZUY9</accession>
<proteinExistence type="predicted"/>
<reference evidence="1" key="1">
    <citation type="submission" date="2021-02" db="EMBL/GenBank/DDBJ databases">
        <authorList>
            <person name="Nowell W R."/>
        </authorList>
    </citation>
    <scope>NUCLEOTIDE SEQUENCE</scope>
</reference>
<sequence length="50" mass="5263">PTLTQPTTILVAIPGSSNPTTPIKTRRNCKAYIKLAAVTDLALGAPDFKP</sequence>
<protein>
    <submittedName>
        <fullName evidence="1">Uncharacterized protein</fullName>
    </submittedName>
</protein>
<dbReference type="EMBL" id="CAJOBE010014205">
    <property type="protein sequence ID" value="CAF4175277.1"/>
    <property type="molecule type" value="Genomic_DNA"/>
</dbReference>
<name>A0A819ZUY9_9BILA</name>
<evidence type="ECO:0000313" key="1">
    <source>
        <dbReference type="EMBL" id="CAF4175277.1"/>
    </source>
</evidence>
<feature type="non-terminal residue" evidence="1">
    <location>
        <position position="1"/>
    </location>
</feature>
<comment type="caution">
    <text evidence="1">The sequence shown here is derived from an EMBL/GenBank/DDBJ whole genome shotgun (WGS) entry which is preliminary data.</text>
</comment>
<organism evidence="1 2">
    <name type="scientific">Rotaria sordida</name>
    <dbReference type="NCBI Taxonomy" id="392033"/>
    <lineage>
        <taxon>Eukaryota</taxon>
        <taxon>Metazoa</taxon>
        <taxon>Spiralia</taxon>
        <taxon>Gnathifera</taxon>
        <taxon>Rotifera</taxon>
        <taxon>Eurotatoria</taxon>
        <taxon>Bdelloidea</taxon>
        <taxon>Philodinida</taxon>
        <taxon>Philodinidae</taxon>
        <taxon>Rotaria</taxon>
    </lineage>
</organism>
<gene>
    <name evidence="1" type="ORF">FNK824_LOCUS34913</name>
</gene>
<dbReference type="AlphaFoldDB" id="A0A819ZUY9"/>
<evidence type="ECO:0000313" key="2">
    <source>
        <dbReference type="Proteomes" id="UP000663874"/>
    </source>
</evidence>
<dbReference type="Proteomes" id="UP000663874">
    <property type="component" value="Unassembled WGS sequence"/>
</dbReference>